<dbReference type="GO" id="GO:0005886">
    <property type="term" value="C:plasma membrane"/>
    <property type="evidence" value="ECO:0007669"/>
    <property type="project" value="UniProtKB-SubCell"/>
</dbReference>
<dbReference type="GO" id="GO:0009245">
    <property type="term" value="P:lipid A biosynthetic process"/>
    <property type="evidence" value="ECO:0007669"/>
    <property type="project" value="TreeGrafter"/>
</dbReference>
<dbReference type="Gene3D" id="3.40.50.11720">
    <property type="entry name" value="3-Deoxy-D-manno-octulosonic-acid transferase, N-terminal domain"/>
    <property type="match status" value="1"/>
</dbReference>
<evidence type="ECO:0000256" key="2">
    <source>
        <dbReference type="ARBA" id="ARBA00004713"/>
    </source>
</evidence>
<keyword evidence="15" id="KW-1185">Reference proteome</keyword>
<evidence type="ECO:0000256" key="8">
    <source>
        <dbReference type="ARBA" id="ARBA00031445"/>
    </source>
</evidence>
<feature type="site" description="Transition state stabilizer" evidence="11">
    <location>
        <position position="144"/>
    </location>
</feature>
<accession>A0AA48HRK3</accession>
<evidence type="ECO:0000313" key="15">
    <source>
        <dbReference type="Proteomes" id="UP001333710"/>
    </source>
</evidence>
<dbReference type="Proteomes" id="UP001333710">
    <property type="component" value="Chromosome"/>
</dbReference>
<keyword evidence="6 12" id="KW-0808">Transferase</keyword>
<sequence>MQQHTSTETSKERLSRALYTAIILILVLCNWCAWLIKAPFKGAGYSIRKRQRLGQTPELQSSGGLLVHCVSVGEVMVAASLIKRIRSIQPDYPVTVTTTTATGAQQVKDLFADTVNHCYLPYDLPRLARRLLNRVKPEKVLVTEVELWPNFIHACYSKHLPVYLINARMTDKSAQRYAKLGILFTAMLNKLTKVCAQGQRDYDNYLALGLNEQQLLLSNNIKFDLELSQQESDQAAKLAALLQIENRNVLLGASTHDPEEKVLLQSYQQLKKDNPDLLLILTPRHPQRFAKVEKLIAQQSLAYQCLSQHPPIKAETDVFLVDAMGVLKSVYSLADIAFVGGSLADRGGHNALEAALLSKPILMGPSQHNNPAICDALIQAGALQTVVQENELTDKIRFWLANPKDAVTAGSAGARVISDNAGAINTTLTAIGF</sequence>
<comment type="similarity">
    <text evidence="3">Belongs to the glycosyltransferase group 1 family. Glycosyltransferase 30 subfamily.</text>
</comment>
<reference evidence="14" key="1">
    <citation type="submission" date="2023-01" db="EMBL/GenBank/DDBJ databases">
        <title>Complete genome sequence of Planctobacterium marinum strain Dej080120_11.</title>
        <authorList>
            <person name="Ueki S."/>
            <person name="Maruyama F."/>
        </authorList>
    </citation>
    <scope>NUCLEOTIDE SEQUENCE</scope>
    <source>
        <strain evidence="14">Dej080120_11</strain>
    </source>
</reference>
<gene>
    <name evidence="14" type="ORF">MACH26_00640</name>
</gene>
<dbReference type="FunFam" id="3.40.50.2000:FF:000032">
    <property type="entry name" value="3-deoxy-D-manno-octulosonic acid transferase"/>
    <property type="match status" value="1"/>
</dbReference>
<dbReference type="EMBL" id="AP027272">
    <property type="protein sequence ID" value="BDX04543.1"/>
    <property type="molecule type" value="Genomic_DNA"/>
</dbReference>
<keyword evidence="12" id="KW-1133">Transmembrane helix</keyword>
<dbReference type="Pfam" id="PF04413">
    <property type="entry name" value="Glycos_transf_N"/>
    <property type="match status" value="1"/>
</dbReference>
<dbReference type="Gene3D" id="3.40.50.2000">
    <property type="entry name" value="Glycogen Phosphorylase B"/>
    <property type="match status" value="1"/>
</dbReference>
<evidence type="ECO:0000256" key="7">
    <source>
        <dbReference type="ARBA" id="ARBA00022968"/>
    </source>
</evidence>
<comment type="function">
    <text evidence="12">Involved in lipopolysaccharide (LPS) biosynthesis. Catalyzes the transfer of 3-deoxy-D-manno-octulosonate (Kdo) residue(s) from CMP-Kdo to lipid IV(A), the tetraacyldisaccharide-1,4'-bisphosphate precursor of lipid A.</text>
</comment>
<evidence type="ECO:0000256" key="10">
    <source>
        <dbReference type="PIRSR" id="PIRSR639901-1"/>
    </source>
</evidence>
<dbReference type="InterPro" id="IPR007507">
    <property type="entry name" value="Glycos_transf_N"/>
</dbReference>
<comment type="catalytic activity">
    <reaction evidence="9 12">
        <text>lipid IVA (E. coli) + CMP-3-deoxy-beta-D-manno-octulosonate = alpha-Kdo-(2-&gt;6)-lipid IVA (E. coli) + CMP + H(+)</text>
        <dbReference type="Rhea" id="RHEA:28066"/>
        <dbReference type="ChEBI" id="CHEBI:15378"/>
        <dbReference type="ChEBI" id="CHEBI:58603"/>
        <dbReference type="ChEBI" id="CHEBI:60364"/>
        <dbReference type="ChEBI" id="CHEBI:60377"/>
        <dbReference type="ChEBI" id="CHEBI:85987"/>
        <dbReference type="EC" id="2.4.99.12"/>
    </reaction>
</comment>
<name>A0AA48HRK3_9ALTE</name>
<evidence type="ECO:0000256" key="1">
    <source>
        <dbReference type="ARBA" id="ARBA00004388"/>
    </source>
</evidence>
<feature type="site" description="Transition state stabilizer" evidence="11">
    <location>
        <position position="222"/>
    </location>
</feature>
<proteinExistence type="inferred from homology"/>
<feature type="active site" description="Proton acceptor" evidence="10">
    <location>
        <position position="74"/>
    </location>
</feature>
<evidence type="ECO:0000256" key="11">
    <source>
        <dbReference type="PIRSR" id="PIRSR639901-2"/>
    </source>
</evidence>
<evidence type="ECO:0000256" key="6">
    <source>
        <dbReference type="ARBA" id="ARBA00022679"/>
    </source>
</evidence>
<evidence type="ECO:0000256" key="3">
    <source>
        <dbReference type="ARBA" id="ARBA00006380"/>
    </source>
</evidence>
<keyword evidence="12" id="KW-0812">Transmembrane</keyword>
<keyword evidence="12" id="KW-1003">Cell membrane</keyword>
<protein>
    <recommendedName>
        <fullName evidence="5 12">3-deoxy-D-manno-octulosonic acid transferase</fullName>
        <shortName evidence="12">Kdo transferase</shortName>
        <ecNumber evidence="4 12">2.4.99.12</ecNumber>
    </recommendedName>
    <alternativeName>
        <fullName evidence="8 12">Lipid IV(A) 3-deoxy-D-manno-octulosonic acid transferase</fullName>
    </alternativeName>
</protein>
<dbReference type="PANTHER" id="PTHR42755">
    <property type="entry name" value="3-DEOXY-MANNO-OCTULOSONATE CYTIDYLYLTRANSFERASE"/>
    <property type="match status" value="1"/>
</dbReference>
<feature type="domain" description="3-deoxy-D-manno-octulosonic-acid transferase N-terminal" evidence="13">
    <location>
        <begin position="50"/>
        <end position="224"/>
    </location>
</feature>
<dbReference type="GO" id="GO:0009244">
    <property type="term" value="P:lipopolysaccharide core region biosynthetic process"/>
    <property type="evidence" value="ECO:0007669"/>
    <property type="project" value="UniProtKB-UniRule"/>
</dbReference>
<comment type="pathway">
    <text evidence="2 12">Bacterial outer membrane biogenesis; LPS core biosynthesis.</text>
</comment>
<dbReference type="EC" id="2.4.99.12" evidence="4 12"/>
<dbReference type="PANTHER" id="PTHR42755:SF1">
    <property type="entry name" value="3-DEOXY-D-MANNO-OCTULOSONIC ACID TRANSFERASE, MITOCHONDRIAL-RELATED"/>
    <property type="match status" value="1"/>
</dbReference>
<comment type="subcellular location">
    <subcellularLocation>
        <location evidence="1">Cell inner membrane</location>
        <topology evidence="1">Single-pass membrane protein</topology>
        <orientation evidence="1">Cytoplasmic side</orientation>
    </subcellularLocation>
    <subcellularLocation>
        <location evidence="12">Cell membrane</location>
    </subcellularLocation>
</comment>
<evidence type="ECO:0000256" key="4">
    <source>
        <dbReference type="ARBA" id="ARBA00012621"/>
    </source>
</evidence>
<dbReference type="SUPFAM" id="SSF53756">
    <property type="entry name" value="UDP-Glycosyltransferase/glycogen phosphorylase"/>
    <property type="match status" value="1"/>
</dbReference>
<dbReference type="GO" id="GO:0043842">
    <property type="term" value="F:Kdo transferase activity"/>
    <property type="evidence" value="ECO:0007669"/>
    <property type="project" value="UniProtKB-EC"/>
</dbReference>
<keyword evidence="12" id="KW-0448">Lipopolysaccharide biosynthesis</keyword>
<keyword evidence="7" id="KW-0735">Signal-anchor</keyword>
<organism evidence="14 15">
    <name type="scientific">Planctobacterium marinum</name>
    <dbReference type="NCBI Taxonomy" id="1631968"/>
    <lineage>
        <taxon>Bacteria</taxon>
        <taxon>Pseudomonadati</taxon>
        <taxon>Pseudomonadota</taxon>
        <taxon>Gammaproteobacteria</taxon>
        <taxon>Alteromonadales</taxon>
        <taxon>Alteromonadaceae</taxon>
        <taxon>Planctobacterium</taxon>
    </lineage>
</organism>
<evidence type="ECO:0000256" key="9">
    <source>
        <dbReference type="ARBA" id="ARBA00049183"/>
    </source>
</evidence>
<dbReference type="KEGG" id="pmaw:MACH26_00640"/>
<dbReference type="InterPro" id="IPR038107">
    <property type="entry name" value="Glycos_transf_N_sf"/>
</dbReference>
<dbReference type="AlphaFoldDB" id="A0AA48HRK3"/>
<evidence type="ECO:0000256" key="5">
    <source>
        <dbReference type="ARBA" id="ARBA00019077"/>
    </source>
</evidence>
<keyword evidence="12" id="KW-0472">Membrane</keyword>
<dbReference type="RefSeq" id="WP_338290323.1">
    <property type="nucleotide sequence ID" value="NZ_AP027272.1"/>
</dbReference>
<dbReference type="FunFam" id="3.40.50.11720:FF:000001">
    <property type="entry name" value="3-deoxy-D-manno-octulosonic acid transferase"/>
    <property type="match status" value="1"/>
</dbReference>
<evidence type="ECO:0000259" key="13">
    <source>
        <dbReference type="Pfam" id="PF04413"/>
    </source>
</evidence>
<dbReference type="InterPro" id="IPR039901">
    <property type="entry name" value="Kdotransferase"/>
</dbReference>
<evidence type="ECO:0000313" key="14">
    <source>
        <dbReference type="EMBL" id="BDX04543.1"/>
    </source>
</evidence>
<evidence type="ECO:0000256" key="12">
    <source>
        <dbReference type="RuleBase" id="RU365103"/>
    </source>
</evidence>
<feature type="transmembrane region" description="Helical" evidence="12">
    <location>
        <begin position="17"/>
        <end position="36"/>
    </location>
</feature>